<evidence type="ECO:0000256" key="5">
    <source>
        <dbReference type="ARBA" id="ARBA00023242"/>
    </source>
</evidence>
<feature type="domain" description="Xylanolytic transcriptional activator regulatory" evidence="6">
    <location>
        <begin position="48"/>
        <end position="129"/>
    </location>
</feature>
<accession>A0AAN7T7B4</accession>
<dbReference type="SMART" id="SM00906">
    <property type="entry name" value="Fungal_trans"/>
    <property type="match status" value="1"/>
</dbReference>
<dbReference type="CDD" id="cd12148">
    <property type="entry name" value="fungal_TF_MHR"/>
    <property type="match status" value="1"/>
</dbReference>
<dbReference type="Proteomes" id="UP001309876">
    <property type="component" value="Unassembled WGS sequence"/>
</dbReference>
<evidence type="ECO:0000313" key="7">
    <source>
        <dbReference type="EMBL" id="KAK5090231.1"/>
    </source>
</evidence>
<dbReference type="InterPro" id="IPR050815">
    <property type="entry name" value="TF_fung"/>
</dbReference>
<dbReference type="GO" id="GO:0000981">
    <property type="term" value="F:DNA-binding transcription factor activity, RNA polymerase II-specific"/>
    <property type="evidence" value="ECO:0007669"/>
    <property type="project" value="InterPro"/>
</dbReference>
<gene>
    <name evidence="7" type="ORF">LTR05_000402</name>
</gene>
<dbReference type="PANTHER" id="PTHR47338:SF7">
    <property type="entry name" value="ZN(II)2CYS6 TRANSCRIPTION FACTOR (EUROFUNG)"/>
    <property type="match status" value="1"/>
</dbReference>
<evidence type="ECO:0000313" key="8">
    <source>
        <dbReference type="Proteomes" id="UP001309876"/>
    </source>
</evidence>
<comment type="caution">
    <text evidence="7">The sequence shown here is derived from an EMBL/GenBank/DDBJ whole genome shotgun (WGS) entry which is preliminary data.</text>
</comment>
<reference evidence="7 8" key="1">
    <citation type="submission" date="2023-08" db="EMBL/GenBank/DDBJ databases">
        <title>Black Yeasts Isolated from many extreme environments.</title>
        <authorList>
            <person name="Coleine C."/>
            <person name="Stajich J.E."/>
            <person name="Selbmann L."/>
        </authorList>
    </citation>
    <scope>NUCLEOTIDE SEQUENCE [LARGE SCALE GENOMIC DNA]</scope>
    <source>
        <strain evidence="7 8">CCFEE 5910</strain>
    </source>
</reference>
<dbReference type="Pfam" id="PF04082">
    <property type="entry name" value="Fungal_trans"/>
    <property type="match status" value="1"/>
</dbReference>
<keyword evidence="3" id="KW-0805">Transcription regulation</keyword>
<evidence type="ECO:0000256" key="3">
    <source>
        <dbReference type="ARBA" id="ARBA00023015"/>
    </source>
</evidence>
<dbReference type="AlphaFoldDB" id="A0AAN7T7B4"/>
<dbReference type="PANTHER" id="PTHR47338">
    <property type="entry name" value="ZN(II)2CYS6 TRANSCRIPTION FACTOR (EUROFUNG)-RELATED"/>
    <property type="match status" value="1"/>
</dbReference>
<organism evidence="7 8">
    <name type="scientific">Lithohypha guttulata</name>
    <dbReference type="NCBI Taxonomy" id="1690604"/>
    <lineage>
        <taxon>Eukaryota</taxon>
        <taxon>Fungi</taxon>
        <taxon>Dikarya</taxon>
        <taxon>Ascomycota</taxon>
        <taxon>Pezizomycotina</taxon>
        <taxon>Eurotiomycetes</taxon>
        <taxon>Chaetothyriomycetidae</taxon>
        <taxon>Chaetothyriales</taxon>
        <taxon>Trichomeriaceae</taxon>
        <taxon>Lithohypha</taxon>
    </lineage>
</organism>
<dbReference type="GO" id="GO:0003677">
    <property type="term" value="F:DNA binding"/>
    <property type="evidence" value="ECO:0007669"/>
    <property type="project" value="InterPro"/>
</dbReference>
<evidence type="ECO:0000256" key="4">
    <source>
        <dbReference type="ARBA" id="ARBA00023163"/>
    </source>
</evidence>
<evidence type="ECO:0000256" key="1">
    <source>
        <dbReference type="ARBA" id="ARBA00004123"/>
    </source>
</evidence>
<sequence length="566" mass="63312">MILSAGNEWAKKAQSLLAAELGMISVQNLMSAVLLHDHEIRIGNYAGAFVLTGTITRMAQALQLNLEYSTDIFHDEPNNGPTVCSKEARRRLMWSCYILDTLIGSGVDQLTLFSEPDIKIQLPCNERNFVLQVPCVTEMLPTGQPLPFISPKQIPPRVIDNIGIVALYVRLIALRKQVLRYTKQLETVLPPWLPESEFAKLDNALHEWYQQLPPSLQFTRAALYTRRESSQLGAFVLLQCTYNWTTVDLYRIALPKLYRLRPPWKCSEEFRARLQETIFIHAQRCSTVLADASRHGITTLADTWLPTIAFDGNRLMLYYITQILGLDTEKGQTALADCMPYCRSNLELLKTMQSMSAMAESLYPTAKEMLKKATTIQQIARSRERGSEQEIITRTRENTPDHNGPDYVLQPTTVYRMARDSIATQEKHAFEKTRAQRLRLQTHSAGSNSPMSHSISAASRAQPPNLNAWISPSSATGQLTPLPPNTNMLQLEPTAPPMHEFDNFFSANGFDGTWQPAETAATAFDASGLPAWLPAMTDMYADLNAGPWPMGTDIMNGYPGSGPGAM</sequence>
<name>A0AAN7T7B4_9EURO</name>
<proteinExistence type="predicted"/>
<keyword evidence="4" id="KW-0804">Transcription</keyword>
<dbReference type="GO" id="GO:0008270">
    <property type="term" value="F:zinc ion binding"/>
    <property type="evidence" value="ECO:0007669"/>
    <property type="project" value="InterPro"/>
</dbReference>
<protein>
    <recommendedName>
        <fullName evidence="6">Xylanolytic transcriptional activator regulatory domain-containing protein</fullName>
    </recommendedName>
</protein>
<comment type="subcellular location">
    <subcellularLocation>
        <location evidence="1">Nucleus</location>
    </subcellularLocation>
</comment>
<dbReference type="GO" id="GO:0005634">
    <property type="term" value="C:nucleus"/>
    <property type="evidence" value="ECO:0007669"/>
    <property type="project" value="UniProtKB-SubCell"/>
</dbReference>
<dbReference type="GO" id="GO:0006351">
    <property type="term" value="P:DNA-templated transcription"/>
    <property type="evidence" value="ECO:0007669"/>
    <property type="project" value="InterPro"/>
</dbReference>
<dbReference type="InterPro" id="IPR007219">
    <property type="entry name" value="XnlR_reg_dom"/>
</dbReference>
<keyword evidence="2" id="KW-0479">Metal-binding</keyword>
<keyword evidence="5" id="KW-0539">Nucleus</keyword>
<evidence type="ECO:0000256" key="2">
    <source>
        <dbReference type="ARBA" id="ARBA00022723"/>
    </source>
</evidence>
<evidence type="ECO:0000259" key="6">
    <source>
        <dbReference type="SMART" id="SM00906"/>
    </source>
</evidence>
<keyword evidence="8" id="KW-1185">Reference proteome</keyword>
<dbReference type="EMBL" id="JAVRRJ010000001">
    <property type="protein sequence ID" value="KAK5090231.1"/>
    <property type="molecule type" value="Genomic_DNA"/>
</dbReference>